<gene>
    <name evidence="1" type="ORF">IM700_007555</name>
</gene>
<reference evidence="1 2" key="1">
    <citation type="submission" date="2021-01" db="EMBL/GenBank/DDBJ databases">
        <title>Paenibacillus sp.nov. isolated from the rhizosphere soil of tomato plant.</title>
        <authorList>
            <person name="Thin K.K."/>
            <person name="Zhang X."/>
            <person name="He S."/>
        </authorList>
    </citation>
    <scope>NUCLEOTIDE SEQUENCE [LARGE SCALE GENOMIC DNA]</scope>
    <source>
        <strain evidence="1 2">DXFW5</strain>
    </source>
</reference>
<evidence type="ECO:0008006" key="3">
    <source>
        <dbReference type="Google" id="ProtNLM"/>
    </source>
</evidence>
<proteinExistence type="predicted"/>
<evidence type="ECO:0000313" key="2">
    <source>
        <dbReference type="Proteomes" id="UP001516620"/>
    </source>
</evidence>
<sequence length="187" mass="20974">MYLKGECPMKRKLALRAILLTFGCALAMAGVAWFSEHPTQPRQATTVFAGPSPAELTDDNLVDALVPLQLPMPIAKVELNRNILSIDLKVEGDQVGVDDVYRGMAEMVSFAFEHTSNIDQLLLRLMAEDRWLGTKYLLLAADVRRSEFSAEELNALRHAGSGELPEALRLRMRVTETCLWKSRFLQE</sequence>
<protein>
    <recommendedName>
        <fullName evidence="3">GerMN domain-containing protein</fullName>
    </recommendedName>
</protein>
<dbReference type="EMBL" id="JADCNN020000005">
    <property type="protein sequence ID" value="MBM6995516.1"/>
    <property type="molecule type" value="Genomic_DNA"/>
</dbReference>
<dbReference type="Proteomes" id="UP001516620">
    <property type="component" value="Unassembled WGS sequence"/>
</dbReference>
<accession>A0ABS2H489</accession>
<organism evidence="1 2">
    <name type="scientific">Paenibacillus rhizolycopersici</name>
    <dbReference type="NCBI Taxonomy" id="2780073"/>
    <lineage>
        <taxon>Bacteria</taxon>
        <taxon>Bacillati</taxon>
        <taxon>Bacillota</taxon>
        <taxon>Bacilli</taxon>
        <taxon>Bacillales</taxon>
        <taxon>Paenibacillaceae</taxon>
        <taxon>Paenibacillus</taxon>
    </lineage>
</organism>
<evidence type="ECO:0000313" key="1">
    <source>
        <dbReference type="EMBL" id="MBM6995516.1"/>
    </source>
</evidence>
<name>A0ABS2H489_9BACL</name>
<comment type="caution">
    <text evidence="1">The sequence shown here is derived from an EMBL/GenBank/DDBJ whole genome shotgun (WGS) entry which is preliminary data.</text>
</comment>
<keyword evidence="2" id="KW-1185">Reference proteome</keyword>